<evidence type="ECO:0000256" key="1">
    <source>
        <dbReference type="SAM" id="MobiDB-lite"/>
    </source>
</evidence>
<dbReference type="AlphaFoldDB" id="A0AAD4T6P1"/>
<feature type="compositionally biased region" description="Polar residues" evidence="1">
    <location>
        <begin position="570"/>
        <end position="588"/>
    </location>
</feature>
<keyword evidence="2" id="KW-0472">Membrane</keyword>
<feature type="compositionally biased region" description="Basic and acidic residues" evidence="1">
    <location>
        <begin position="475"/>
        <end position="497"/>
    </location>
</feature>
<feature type="region of interest" description="Disordered" evidence="1">
    <location>
        <begin position="373"/>
        <end position="418"/>
    </location>
</feature>
<dbReference type="EMBL" id="JAJJMB010005149">
    <property type="protein sequence ID" value="KAI3940324.1"/>
    <property type="molecule type" value="Genomic_DNA"/>
</dbReference>
<feature type="compositionally biased region" description="Basic and acidic residues" evidence="1">
    <location>
        <begin position="373"/>
        <end position="386"/>
    </location>
</feature>
<feature type="region of interest" description="Disordered" evidence="1">
    <location>
        <begin position="553"/>
        <end position="640"/>
    </location>
</feature>
<evidence type="ECO:0000313" key="4">
    <source>
        <dbReference type="Proteomes" id="UP001202328"/>
    </source>
</evidence>
<feature type="compositionally biased region" description="Polar residues" evidence="1">
    <location>
        <begin position="405"/>
        <end position="418"/>
    </location>
</feature>
<sequence>MADEDHSDTQQFVSDNHENPSKFNFGFIYKAIIVSIVLVLLPLFPSQAPEFVNQAIPDRSWELVHLLFVGIAVSYGLFSRRNVDNVNETTRGVENTQAYMSRMLSVSSVFDDDFQNPSLSSDDNNNHLVQTWNSRYLRGESNVNLVAQGDNSGFDEQINHRRNVSVQPLLLPVRSLRSQMPDSHFIENQEEYIDESVDRNVVNGEVDELGPLDLDDKNVNGHFVLPSPIPWRSRSGRMVMNEQVNAYPPSVEDSELNQHNYESVPTPIYFPRPNQTTPSMKFGSVLPSISPKLRSENFEVTEDFNIPKSPSLPIQSQSLYNNTTQNSSLVTSNSVIPKSSSSLPIQSQSLYNATQKSSLVTSNSSPMMEEFLLERETKRSSKDQKDLRRRSRENLDLQFPKPEMIQQSSSIVSHSDATTNGFAVDKDIKRSRQKELRRRTREELGLDFLKAEAKSSEKSSSITLDTSATGNGYSLDEKDMVRDEENFGSRSSNDKELALSSSKSRTRGGGSSKGKSVRTIRAIEQAAESRRVREVNGDQLDIKNSIRTKEFEAVPVDKMPKRGEGADSLSLDNGKSSYESSQPSPTFSRHQKKHKKKLSEKVILETEEYSGSEVDESQGGSDTVSDNISHSNSGSNEVDKKADEFIAKFREQIRLQKVETTRRSNGKQHTSTRILSR</sequence>
<feature type="compositionally biased region" description="Polar residues" evidence="1">
    <location>
        <begin position="667"/>
        <end position="677"/>
    </location>
</feature>
<feature type="compositionally biased region" description="Basic residues" evidence="1">
    <location>
        <begin position="589"/>
        <end position="598"/>
    </location>
</feature>
<name>A0AAD4T6P1_9MAGN</name>
<reference evidence="3" key="1">
    <citation type="submission" date="2022-04" db="EMBL/GenBank/DDBJ databases">
        <title>A functionally conserved STORR gene fusion in Papaver species that diverged 16.8 million years ago.</title>
        <authorList>
            <person name="Catania T."/>
        </authorList>
    </citation>
    <scope>NUCLEOTIDE SEQUENCE</scope>
    <source>
        <strain evidence="3">S-188037</strain>
    </source>
</reference>
<dbReference type="Pfam" id="PF05553">
    <property type="entry name" value="DUF761"/>
    <property type="match status" value="1"/>
</dbReference>
<keyword evidence="2" id="KW-1133">Transmembrane helix</keyword>
<keyword evidence="4" id="KW-1185">Reference proteome</keyword>
<feature type="region of interest" description="Disordered" evidence="1">
    <location>
        <begin position="451"/>
        <end position="519"/>
    </location>
</feature>
<dbReference type="InterPro" id="IPR008480">
    <property type="entry name" value="DUF761_pln"/>
</dbReference>
<evidence type="ECO:0000256" key="2">
    <source>
        <dbReference type="SAM" id="Phobius"/>
    </source>
</evidence>
<feature type="region of interest" description="Disordered" evidence="1">
    <location>
        <begin position="657"/>
        <end position="677"/>
    </location>
</feature>
<feature type="compositionally biased region" description="Polar residues" evidence="1">
    <location>
        <begin position="618"/>
        <end position="636"/>
    </location>
</feature>
<dbReference type="PANTHER" id="PTHR34059">
    <property type="entry name" value="EXPRESSED PROTEIN"/>
    <property type="match status" value="1"/>
</dbReference>
<accession>A0AAD4T6P1</accession>
<comment type="caution">
    <text evidence="3">The sequence shown here is derived from an EMBL/GenBank/DDBJ whole genome shotgun (WGS) entry which is preliminary data.</text>
</comment>
<dbReference type="Proteomes" id="UP001202328">
    <property type="component" value="Unassembled WGS sequence"/>
</dbReference>
<feature type="compositionally biased region" description="Polar residues" evidence="1">
    <location>
        <begin position="462"/>
        <end position="472"/>
    </location>
</feature>
<dbReference type="PANTHER" id="PTHR34059:SF1">
    <property type="entry name" value="EXPRESSED PROTEIN"/>
    <property type="match status" value="1"/>
</dbReference>
<proteinExistence type="predicted"/>
<evidence type="ECO:0000313" key="3">
    <source>
        <dbReference type="EMBL" id="KAI3940324.1"/>
    </source>
</evidence>
<feature type="transmembrane region" description="Helical" evidence="2">
    <location>
        <begin position="27"/>
        <end position="48"/>
    </location>
</feature>
<feature type="compositionally biased region" description="Acidic residues" evidence="1">
    <location>
        <begin position="605"/>
        <end position="616"/>
    </location>
</feature>
<keyword evidence="2" id="KW-0812">Transmembrane</keyword>
<protein>
    <submittedName>
        <fullName evidence="3">Uncharacterized protein</fullName>
    </submittedName>
</protein>
<organism evidence="3 4">
    <name type="scientific">Papaver atlanticum</name>
    <dbReference type="NCBI Taxonomy" id="357466"/>
    <lineage>
        <taxon>Eukaryota</taxon>
        <taxon>Viridiplantae</taxon>
        <taxon>Streptophyta</taxon>
        <taxon>Embryophyta</taxon>
        <taxon>Tracheophyta</taxon>
        <taxon>Spermatophyta</taxon>
        <taxon>Magnoliopsida</taxon>
        <taxon>Ranunculales</taxon>
        <taxon>Papaveraceae</taxon>
        <taxon>Papaveroideae</taxon>
        <taxon>Papaver</taxon>
    </lineage>
</organism>
<gene>
    <name evidence="3" type="ORF">MKW98_024731</name>
</gene>